<dbReference type="RefSeq" id="WP_115494717.1">
    <property type="nucleotide sequence ID" value="NZ_QRBE01000003.1"/>
</dbReference>
<proteinExistence type="inferred from homology"/>
<comment type="similarity">
    <text evidence="1">Belongs to the LysR transcriptional regulatory family.</text>
</comment>
<dbReference type="Proteomes" id="UP000254258">
    <property type="component" value="Unassembled WGS sequence"/>
</dbReference>
<evidence type="ECO:0000256" key="2">
    <source>
        <dbReference type="ARBA" id="ARBA00023015"/>
    </source>
</evidence>
<dbReference type="SUPFAM" id="SSF53850">
    <property type="entry name" value="Periplasmic binding protein-like II"/>
    <property type="match status" value="1"/>
</dbReference>
<feature type="domain" description="HTH lysR-type" evidence="5">
    <location>
        <begin position="104"/>
        <end position="161"/>
    </location>
</feature>
<dbReference type="InterPro" id="IPR036390">
    <property type="entry name" value="WH_DNA-bd_sf"/>
</dbReference>
<protein>
    <submittedName>
        <fullName evidence="6">LysR family transcriptional regulator</fullName>
    </submittedName>
</protein>
<keyword evidence="3" id="KW-0238">DNA-binding</keyword>
<dbReference type="AlphaFoldDB" id="A0A370X382"/>
<keyword evidence="7" id="KW-1185">Reference proteome</keyword>
<evidence type="ECO:0000259" key="5">
    <source>
        <dbReference type="PROSITE" id="PS50931"/>
    </source>
</evidence>
<gene>
    <name evidence="6" type="ORF">DWU98_06550</name>
</gene>
<dbReference type="GO" id="GO:0003700">
    <property type="term" value="F:DNA-binding transcription factor activity"/>
    <property type="evidence" value="ECO:0007669"/>
    <property type="project" value="InterPro"/>
</dbReference>
<dbReference type="InterPro" id="IPR036388">
    <property type="entry name" value="WH-like_DNA-bd_sf"/>
</dbReference>
<dbReference type="GO" id="GO:0000976">
    <property type="term" value="F:transcription cis-regulatory region binding"/>
    <property type="evidence" value="ECO:0007669"/>
    <property type="project" value="TreeGrafter"/>
</dbReference>
<evidence type="ECO:0000313" key="6">
    <source>
        <dbReference type="EMBL" id="RDS82806.1"/>
    </source>
</evidence>
<reference evidence="6 7" key="1">
    <citation type="submission" date="2018-07" db="EMBL/GenBank/DDBJ databases">
        <title>Dyella monticola sp. nov. and Dyella psychrodurans sp. nov. isolated from monsoon evergreen broad-leaved forest soil of Dinghu Mountain, China.</title>
        <authorList>
            <person name="Gao Z."/>
            <person name="Qiu L."/>
        </authorList>
    </citation>
    <scope>NUCLEOTIDE SEQUENCE [LARGE SCALE GENOMIC DNA]</scope>
    <source>
        <strain evidence="6 7">4G-K06</strain>
    </source>
</reference>
<evidence type="ECO:0000256" key="4">
    <source>
        <dbReference type="ARBA" id="ARBA00023163"/>
    </source>
</evidence>
<dbReference type="PRINTS" id="PR00039">
    <property type="entry name" value="HTHLYSR"/>
</dbReference>
<dbReference type="EMBL" id="QRBE01000003">
    <property type="protein sequence ID" value="RDS82806.1"/>
    <property type="molecule type" value="Genomic_DNA"/>
</dbReference>
<evidence type="ECO:0000256" key="3">
    <source>
        <dbReference type="ARBA" id="ARBA00023125"/>
    </source>
</evidence>
<sequence length="405" mass="44228">MSDVYAMNLRHLDALSAIGRAGSMSSAASQVSLSQPALTQAIGKVEAMAGARLFERQPGGMVPTAAGRAMIIRVERALRYLTQGVRLVRRSARLAPVTHIERRVTMAQLRALIAVENTSSYALAATQTGLSQPAVHRAVRDLQTFLGTALLIRVGRAVRPTDVASRFVRFARLMLSELRTGMDEVAAMDAGDGGRIRVGTLPMARAVFLPELLGQFAAAHPAASVEVREAPYDELLHALRHGDIDLLVGGAWRDPSPANDVVQEKLFYDQLAIVGNATHPLRNKKRPTAADLLRFPWVIPAHGVPMRSNWERMFHALGVESPTPTIECSSVLVTRGLMLKGDWLTLMSRDQFLFERAAGALTEIGSPGEALRRLIALTRRGDWRPTPLQAHFVDMAHRLAAERNG</sequence>
<feature type="domain" description="HTH lysR-type" evidence="5">
    <location>
        <begin position="7"/>
        <end position="64"/>
    </location>
</feature>
<dbReference type="OrthoDB" id="9814165at2"/>
<dbReference type="PROSITE" id="PS50931">
    <property type="entry name" value="HTH_LYSR"/>
    <property type="match status" value="2"/>
</dbReference>
<dbReference type="PANTHER" id="PTHR30126:SF98">
    <property type="entry name" value="HTH-TYPE TRANSCRIPTIONAL ACTIVATOR BAUR"/>
    <property type="match status" value="1"/>
</dbReference>
<dbReference type="Gene3D" id="1.10.10.10">
    <property type="entry name" value="Winged helix-like DNA-binding domain superfamily/Winged helix DNA-binding domain"/>
    <property type="match status" value="2"/>
</dbReference>
<dbReference type="Gene3D" id="3.40.190.290">
    <property type="match status" value="1"/>
</dbReference>
<organism evidence="6 7">
    <name type="scientific">Dyella monticola</name>
    <dbReference type="NCBI Taxonomy" id="1927958"/>
    <lineage>
        <taxon>Bacteria</taxon>
        <taxon>Pseudomonadati</taxon>
        <taxon>Pseudomonadota</taxon>
        <taxon>Gammaproteobacteria</taxon>
        <taxon>Lysobacterales</taxon>
        <taxon>Rhodanobacteraceae</taxon>
        <taxon>Dyella</taxon>
    </lineage>
</organism>
<dbReference type="InterPro" id="IPR000847">
    <property type="entry name" value="LysR_HTH_N"/>
</dbReference>
<dbReference type="Pfam" id="PF03466">
    <property type="entry name" value="LysR_substrate"/>
    <property type="match status" value="1"/>
</dbReference>
<dbReference type="InterPro" id="IPR005119">
    <property type="entry name" value="LysR_subst-bd"/>
</dbReference>
<keyword evidence="4" id="KW-0804">Transcription</keyword>
<evidence type="ECO:0000256" key="1">
    <source>
        <dbReference type="ARBA" id="ARBA00009437"/>
    </source>
</evidence>
<dbReference type="PANTHER" id="PTHR30126">
    <property type="entry name" value="HTH-TYPE TRANSCRIPTIONAL REGULATOR"/>
    <property type="match status" value="1"/>
</dbReference>
<name>A0A370X382_9GAMM</name>
<keyword evidence="2" id="KW-0805">Transcription regulation</keyword>
<dbReference type="SUPFAM" id="SSF46785">
    <property type="entry name" value="Winged helix' DNA-binding domain"/>
    <property type="match status" value="2"/>
</dbReference>
<dbReference type="Pfam" id="PF00126">
    <property type="entry name" value="HTH_1"/>
    <property type="match status" value="2"/>
</dbReference>
<accession>A0A370X382</accession>
<evidence type="ECO:0000313" key="7">
    <source>
        <dbReference type="Proteomes" id="UP000254258"/>
    </source>
</evidence>
<comment type="caution">
    <text evidence="6">The sequence shown here is derived from an EMBL/GenBank/DDBJ whole genome shotgun (WGS) entry which is preliminary data.</text>
</comment>